<evidence type="ECO:0000313" key="4">
    <source>
        <dbReference type="Proteomes" id="UP000319004"/>
    </source>
</evidence>
<feature type="region of interest" description="Disordered" evidence="2">
    <location>
        <begin position="37"/>
        <end position="86"/>
    </location>
</feature>
<evidence type="ECO:0000256" key="1">
    <source>
        <dbReference type="SAM" id="Coils"/>
    </source>
</evidence>
<sequence>MPPTVIPTPNAVTQSLAAGREPSGVLAKMRNRRARALPLTAQETDGKNASQRCPTPSRRDTAGGLAIGQPIQGDSGPTAANQPVAAPPPLFRLRTLRKTIAAVESRPVTLQLRRRSTADDGPGAADQNELLLRIDPPEPPPAPPSADRITPAKALPAGCAKDLFSDHTGDLIASLSQWSLRLDRREAELDRRERELNQRLRLLRQHQFAD</sequence>
<evidence type="ECO:0000256" key="2">
    <source>
        <dbReference type="SAM" id="MobiDB-lite"/>
    </source>
</evidence>
<keyword evidence="4" id="KW-1185">Reference proteome</keyword>
<feature type="region of interest" description="Disordered" evidence="2">
    <location>
        <begin position="1"/>
        <end position="24"/>
    </location>
</feature>
<keyword evidence="1" id="KW-0175">Coiled coil</keyword>
<dbReference type="EMBL" id="CP037423">
    <property type="protein sequence ID" value="QDV43335.1"/>
    <property type="molecule type" value="Genomic_DNA"/>
</dbReference>
<dbReference type="KEGG" id="snep:Enr13x_31900"/>
<dbReference type="AlphaFoldDB" id="A0A518HR64"/>
<feature type="coiled-coil region" evidence="1">
    <location>
        <begin position="175"/>
        <end position="206"/>
    </location>
</feature>
<feature type="compositionally biased region" description="Polar residues" evidence="2">
    <location>
        <begin position="41"/>
        <end position="54"/>
    </location>
</feature>
<protein>
    <submittedName>
        <fullName evidence="3">Uncharacterized protein</fullName>
    </submittedName>
</protein>
<proteinExistence type="predicted"/>
<evidence type="ECO:0000313" key="3">
    <source>
        <dbReference type="EMBL" id="QDV43335.1"/>
    </source>
</evidence>
<name>A0A518HR64_9BACT</name>
<dbReference type="Proteomes" id="UP000319004">
    <property type="component" value="Chromosome"/>
</dbReference>
<accession>A0A518HR64</accession>
<gene>
    <name evidence="3" type="ORF">Enr13x_31900</name>
</gene>
<organism evidence="3 4">
    <name type="scientific">Stieleria neptunia</name>
    <dbReference type="NCBI Taxonomy" id="2527979"/>
    <lineage>
        <taxon>Bacteria</taxon>
        <taxon>Pseudomonadati</taxon>
        <taxon>Planctomycetota</taxon>
        <taxon>Planctomycetia</taxon>
        <taxon>Pirellulales</taxon>
        <taxon>Pirellulaceae</taxon>
        <taxon>Stieleria</taxon>
    </lineage>
</organism>
<reference evidence="3 4" key="1">
    <citation type="submission" date="2019-03" db="EMBL/GenBank/DDBJ databases">
        <title>Deep-cultivation of Planctomycetes and their phenomic and genomic characterization uncovers novel biology.</title>
        <authorList>
            <person name="Wiegand S."/>
            <person name="Jogler M."/>
            <person name="Boedeker C."/>
            <person name="Pinto D."/>
            <person name="Vollmers J."/>
            <person name="Rivas-Marin E."/>
            <person name="Kohn T."/>
            <person name="Peeters S.H."/>
            <person name="Heuer A."/>
            <person name="Rast P."/>
            <person name="Oberbeckmann S."/>
            <person name="Bunk B."/>
            <person name="Jeske O."/>
            <person name="Meyerdierks A."/>
            <person name="Storesund J.E."/>
            <person name="Kallscheuer N."/>
            <person name="Luecker S."/>
            <person name="Lage O.M."/>
            <person name="Pohl T."/>
            <person name="Merkel B.J."/>
            <person name="Hornburger P."/>
            <person name="Mueller R.-W."/>
            <person name="Bruemmer F."/>
            <person name="Labrenz M."/>
            <person name="Spormann A.M."/>
            <person name="Op den Camp H."/>
            <person name="Overmann J."/>
            <person name="Amann R."/>
            <person name="Jetten M.S.M."/>
            <person name="Mascher T."/>
            <person name="Medema M.H."/>
            <person name="Devos D.P."/>
            <person name="Kaster A.-K."/>
            <person name="Ovreas L."/>
            <person name="Rohde M."/>
            <person name="Galperin M.Y."/>
            <person name="Jogler C."/>
        </authorList>
    </citation>
    <scope>NUCLEOTIDE SEQUENCE [LARGE SCALE GENOMIC DNA]</scope>
    <source>
        <strain evidence="3 4">Enr13</strain>
    </source>
</reference>